<gene>
    <name evidence="1" type="ORF">NPIL_373901</name>
</gene>
<dbReference type="AlphaFoldDB" id="A0A8X6P0Z9"/>
<name>A0A8X6P0Z9_NEPPI</name>
<organism evidence="1 2">
    <name type="scientific">Nephila pilipes</name>
    <name type="common">Giant wood spider</name>
    <name type="synonym">Nephila maculata</name>
    <dbReference type="NCBI Taxonomy" id="299642"/>
    <lineage>
        <taxon>Eukaryota</taxon>
        <taxon>Metazoa</taxon>
        <taxon>Ecdysozoa</taxon>
        <taxon>Arthropoda</taxon>
        <taxon>Chelicerata</taxon>
        <taxon>Arachnida</taxon>
        <taxon>Araneae</taxon>
        <taxon>Araneomorphae</taxon>
        <taxon>Entelegynae</taxon>
        <taxon>Araneoidea</taxon>
        <taxon>Nephilidae</taxon>
        <taxon>Nephila</taxon>
    </lineage>
</organism>
<sequence>MSKIPRLSTALKNRYKRQKGLPCPAQRSNRILRIVTEERGMSIVEDFTTQMFSASNRVSICKKKVVKEI</sequence>
<comment type="caution">
    <text evidence="1">The sequence shown here is derived from an EMBL/GenBank/DDBJ whole genome shotgun (WGS) entry which is preliminary data.</text>
</comment>
<accession>A0A8X6P0Z9</accession>
<proteinExistence type="predicted"/>
<protein>
    <submittedName>
        <fullName evidence="1">Uncharacterized protein</fullName>
    </submittedName>
</protein>
<keyword evidence="2" id="KW-1185">Reference proteome</keyword>
<dbReference type="EMBL" id="BMAW01064220">
    <property type="protein sequence ID" value="GFT44028.1"/>
    <property type="molecule type" value="Genomic_DNA"/>
</dbReference>
<evidence type="ECO:0000313" key="1">
    <source>
        <dbReference type="EMBL" id="GFT44028.1"/>
    </source>
</evidence>
<reference evidence="1" key="1">
    <citation type="submission" date="2020-08" db="EMBL/GenBank/DDBJ databases">
        <title>Multicomponent nature underlies the extraordinary mechanical properties of spider dragline silk.</title>
        <authorList>
            <person name="Kono N."/>
            <person name="Nakamura H."/>
            <person name="Mori M."/>
            <person name="Yoshida Y."/>
            <person name="Ohtoshi R."/>
            <person name="Malay A.D."/>
            <person name="Moran D.A.P."/>
            <person name="Tomita M."/>
            <person name="Numata K."/>
            <person name="Arakawa K."/>
        </authorList>
    </citation>
    <scope>NUCLEOTIDE SEQUENCE</scope>
</reference>
<evidence type="ECO:0000313" key="2">
    <source>
        <dbReference type="Proteomes" id="UP000887013"/>
    </source>
</evidence>
<dbReference type="Proteomes" id="UP000887013">
    <property type="component" value="Unassembled WGS sequence"/>
</dbReference>